<accession>A0A7W9BVT0</accession>
<feature type="chain" id="PRO_5030577809" description="Tail specific protease domain-containing protein" evidence="1">
    <location>
        <begin position="26"/>
        <end position="505"/>
    </location>
</feature>
<dbReference type="SUPFAM" id="SSF52096">
    <property type="entry name" value="ClpP/crotonase"/>
    <property type="match status" value="1"/>
</dbReference>
<dbReference type="RefSeq" id="WP_157177838.1">
    <property type="nucleotide sequence ID" value="NZ_BMJP01000007.1"/>
</dbReference>
<evidence type="ECO:0000313" key="2">
    <source>
        <dbReference type="EMBL" id="MBB5730779.1"/>
    </source>
</evidence>
<reference evidence="2 3" key="1">
    <citation type="submission" date="2020-08" db="EMBL/GenBank/DDBJ databases">
        <title>Genomic Encyclopedia of Type Strains, Phase IV (KMG-IV): sequencing the most valuable type-strain genomes for metagenomic binning, comparative biology and taxonomic classification.</title>
        <authorList>
            <person name="Goeker M."/>
        </authorList>
    </citation>
    <scope>NUCLEOTIDE SEQUENCE [LARGE SCALE GENOMIC DNA]</scope>
    <source>
        <strain evidence="2 3">DSM 103336</strain>
    </source>
</reference>
<protein>
    <recommendedName>
        <fullName evidence="4">Tail specific protease domain-containing protein</fullName>
    </recommendedName>
</protein>
<organism evidence="2 3">
    <name type="scientific">Sphingomonas prati</name>
    <dbReference type="NCBI Taxonomy" id="1843237"/>
    <lineage>
        <taxon>Bacteria</taxon>
        <taxon>Pseudomonadati</taxon>
        <taxon>Pseudomonadota</taxon>
        <taxon>Alphaproteobacteria</taxon>
        <taxon>Sphingomonadales</taxon>
        <taxon>Sphingomonadaceae</taxon>
        <taxon>Sphingomonas</taxon>
    </lineage>
</organism>
<dbReference type="OrthoDB" id="7266775at2"/>
<dbReference type="InterPro" id="IPR029045">
    <property type="entry name" value="ClpP/crotonase-like_dom_sf"/>
</dbReference>
<name>A0A7W9BVT0_9SPHN</name>
<dbReference type="AlphaFoldDB" id="A0A7W9BVT0"/>
<sequence>MPILIRAIAAVFFGCAVVAAQSAQAHSQPAAAVRAKGSQGVPPASLSAEAWRKRTQIDLGAFAEALRQNYIYAAYPDPARWRTWFDRTLASVQAELPLVRDEAGYRAVLSHLTAAFQDAHVAIRFDPSKPVPSNWPGFLARFDNGAYHITASRQANVIDSAEVSACDGKPMSWWIATISQYEVGLPDTLEVARNEAALRLFVDRGSPLRPRPAQCTIGGRSVALDWTPAPLKDINPIQRSWRGARVPEVSTRLVGSDGAWVKLGYFQPEDAAQARAFHAAIDAAPALRTKGFIVLDVRGNGGGPYNWFMAYLRGLYGQEYADHYATERLHIRAVYRLSPAYLKLDQEDVSEASNLKQPADPLYEINDAANDRLQKQAIASGRQIFRSMPIPFPASGTPPVSPVHAKVYVLTDYGCGSACIGFVDELKRFPGVRQIGLPTTVDSRSGTAVDIELPSKQATVMIAAMTRDGRIRDDNVSQVPSIRFPGDIRDDKAVESWFLREVAGK</sequence>
<proteinExistence type="predicted"/>
<dbReference type="Proteomes" id="UP000546701">
    <property type="component" value="Unassembled WGS sequence"/>
</dbReference>
<feature type="signal peptide" evidence="1">
    <location>
        <begin position="1"/>
        <end position="25"/>
    </location>
</feature>
<gene>
    <name evidence="2" type="ORF">FHS99_003286</name>
</gene>
<dbReference type="Gene3D" id="3.90.226.10">
    <property type="entry name" value="2-enoyl-CoA Hydratase, Chain A, domain 1"/>
    <property type="match status" value="1"/>
</dbReference>
<evidence type="ECO:0000313" key="3">
    <source>
        <dbReference type="Proteomes" id="UP000546701"/>
    </source>
</evidence>
<evidence type="ECO:0000256" key="1">
    <source>
        <dbReference type="SAM" id="SignalP"/>
    </source>
</evidence>
<dbReference type="EMBL" id="JACIJR010000009">
    <property type="protein sequence ID" value="MBB5730779.1"/>
    <property type="molecule type" value="Genomic_DNA"/>
</dbReference>
<keyword evidence="1" id="KW-0732">Signal</keyword>
<keyword evidence="3" id="KW-1185">Reference proteome</keyword>
<comment type="caution">
    <text evidence="2">The sequence shown here is derived from an EMBL/GenBank/DDBJ whole genome shotgun (WGS) entry which is preliminary data.</text>
</comment>
<evidence type="ECO:0008006" key="4">
    <source>
        <dbReference type="Google" id="ProtNLM"/>
    </source>
</evidence>